<reference evidence="2 4" key="1">
    <citation type="submission" date="2015-09" db="EMBL/GenBank/DDBJ databases">
        <authorList>
            <consortium name="Swine Surveillance"/>
        </authorList>
    </citation>
    <scope>NUCLEOTIDE SEQUENCE [LARGE SCALE GENOMIC DNA]</scope>
    <source>
        <strain evidence="2 4">5120</strain>
    </source>
</reference>
<dbReference type="CDD" id="cd00586">
    <property type="entry name" value="4HBT"/>
    <property type="match status" value="1"/>
</dbReference>
<dbReference type="SUPFAM" id="SSF54637">
    <property type="entry name" value="Thioesterase/thiol ester dehydrase-isomerase"/>
    <property type="match status" value="1"/>
</dbReference>
<dbReference type="PANTHER" id="PTHR31793">
    <property type="entry name" value="4-HYDROXYBENZOYL-COA THIOESTERASE FAMILY MEMBER"/>
    <property type="match status" value="1"/>
</dbReference>
<name>A0A0P1FV90_9RHOB</name>
<sequence length="163" mass="18219">MSELLQSQIPFLSEVKTVLPEWIDYNGHLNMAYYNVLFDTGADEAFAAMGFGPDYASSRQMTTYSADFRLRYLREIHEGDRVRVGFQLLDSTDKSFHFCQWLLHEEGWLSATGEGVGLHIDMSGPKVAPYPADVAEKVAAMQTAHAAFPKPDFVGLPLGLRRG</sequence>
<dbReference type="RefSeq" id="WP_058243883.1">
    <property type="nucleotide sequence ID" value="NZ_CYSB01000009.1"/>
</dbReference>
<keyword evidence="3" id="KW-1185">Reference proteome</keyword>
<dbReference type="Proteomes" id="UP000051887">
    <property type="component" value="Unassembled WGS sequence"/>
</dbReference>
<dbReference type="InterPro" id="IPR029069">
    <property type="entry name" value="HotDog_dom_sf"/>
</dbReference>
<accession>A0A0P1FV90</accession>
<dbReference type="EMBL" id="CYSC01000034">
    <property type="protein sequence ID" value="CUH72704.1"/>
    <property type="molecule type" value="Genomic_DNA"/>
</dbReference>
<dbReference type="OrthoDB" id="9803287at2"/>
<evidence type="ECO:0000313" key="2">
    <source>
        <dbReference type="EMBL" id="CUH72704.1"/>
    </source>
</evidence>
<dbReference type="InterPro" id="IPR050563">
    <property type="entry name" value="4-hydroxybenzoyl-CoA_TE"/>
</dbReference>
<reference evidence="1 3" key="2">
    <citation type="submission" date="2015-09" db="EMBL/GenBank/DDBJ databases">
        <authorList>
            <person name="Rodrigo-Torres L."/>
            <person name="Arahal D.R."/>
        </authorList>
    </citation>
    <scope>NUCLEOTIDE SEQUENCE [LARGE SCALE GENOMIC DNA]</scope>
    <source>
        <strain evidence="1 3">CECT 5118</strain>
    </source>
</reference>
<dbReference type="GO" id="GO:0047617">
    <property type="term" value="F:fatty acyl-CoA hydrolase activity"/>
    <property type="evidence" value="ECO:0007669"/>
    <property type="project" value="TreeGrafter"/>
</dbReference>
<protein>
    <submittedName>
        <fullName evidence="2">L-carnitine dehydrogenase</fullName>
        <ecNumber evidence="2">1.1.1.108</ecNumber>
    </submittedName>
</protein>
<dbReference type="EC" id="1.1.1.108" evidence="2"/>
<dbReference type="Proteomes" id="UP000051086">
    <property type="component" value="Unassembled WGS sequence"/>
</dbReference>
<proteinExistence type="predicted"/>
<evidence type="ECO:0000313" key="4">
    <source>
        <dbReference type="Proteomes" id="UP000051887"/>
    </source>
</evidence>
<dbReference type="Gene3D" id="3.10.129.10">
    <property type="entry name" value="Hotdog Thioesterase"/>
    <property type="match status" value="1"/>
</dbReference>
<dbReference type="EMBL" id="CYSB01000009">
    <property type="protein sequence ID" value="CUH63834.1"/>
    <property type="molecule type" value="Genomic_DNA"/>
</dbReference>
<dbReference type="GO" id="GO:0047728">
    <property type="term" value="F:carnitine 3-dehydrogenase activity"/>
    <property type="evidence" value="ECO:0007669"/>
    <property type="project" value="UniProtKB-EC"/>
</dbReference>
<dbReference type="PANTHER" id="PTHR31793:SF2">
    <property type="entry name" value="BLR1345 PROTEIN"/>
    <property type="match status" value="1"/>
</dbReference>
<dbReference type="AlphaFoldDB" id="A0A0P1FV90"/>
<dbReference type="Pfam" id="PF13279">
    <property type="entry name" value="4HBT_2"/>
    <property type="match status" value="1"/>
</dbReference>
<evidence type="ECO:0000313" key="3">
    <source>
        <dbReference type="Proteomes" id="UP000051086"/>
    </source>
</evidence>
<keyword evidence="2" id="KW-0560">Oxidoreductase</keyword>
<organism evidence="2 4">
    <name type="scientific">Thalassovita autumnalis</name>
    <dbReference type="NCBI Taxonomy" id="2072972"/>
    <lineage>
        <taxon>Bacteria</taxon>
        <taxon>Pseudomonadati</taxon>
        <taxon>Pseudomonadota</taxon>
        <taxon>Alphaproteobacteria</taxon>
        <taxon>Rhodobacterales</taxon>
        <taxon>Roseobacteraceae</taxon>
        <taxon>Thalassovita</taxon>
    </lineage>
</organism>
<evidence type="ECO:0000313" key="1">
    <source>
        <dbReference type="EMBL" id="CUH63834.1"/>
    </source>
</evidence>
<gene>
    <name evidence="2" type="primary">lcdH_3</name>
    <name evidence="1" type="synonym">lcdH_1</name>
    <name evidence="1" type="ORF">TL5118_00633</name>
    <name evidence="2" type="ORF">TL5120_02501</name>
</gene>